<dbReference type="GO" id="GO:0005524">
    <property type="term" value="F:ATP binding"/>
    <property type="evidence" value="ECO:0007669"/>
    <property type="project" value="UniProtKB-KW"/>
</dbReference>
<dbReference type="InterPro" id="IPR003661">
    <property type="entry name" value="HisK_dim/P_dom"/>
</dbReference>
<dbReference type="SMART" id="SM00387">
    <property type="entry name" value="HATPase_c"/>
    <property type="match status" value="1"/>
</dbReference>
<dbReference type="SUPFAM" id="SSF55874">
    <property type="entry name" value="ATPase domain of HSP90 chaperone/DNA topoisomerase II/histidine kinase"/>
    <property type="match status" value="1"/>
</dbReference>
<proteinExistence type="predicted"/>
<dbReference type="InterPro" id="IPR005467">
    <property type="entry name" value="His_kinase_dom"/>
</dbReference>
<evidence type="ECO:0000256" key="4">
    <source>
        <dbReference type="ARBA" id="ARBA00022475"/>
    </source>
</evidence>
<keyword evidence="5" id="KW-0597">Phosphoprotein</keyword>
<evidence type="ECO:0000256" key="6">
    <source>
        <dbReference type="ARBA" id="ARBA00022679"/>
    </source>
</evidence>
<dbReference type="InterPro" id="IPR036097">
    <property type="entry name" value="HisK_dim/P_sf"/>
</dbReference>
<dbReference type="SUPFAM" id="SSF158472">
    <property type="entry name" value="HAMP domain-like"/>
    <property type="match status" value="1"/>
</dbReference>
<evidence type="ECO:0000313" key="15">
    <source>
        <dbReference type="EMBL" id="NBI29310.1"/>
    </source>
</evidence>
<evidence type="ECO:0000256" key="3">
    <source>
        <dbReference type="ARBA" id="ARBA00012438"/>
    </source>
</evidence>
<evidence type="ECO:0000313" key="16">
    <source>
        <dbReference type="Proteomes" id="UP000448943"/>
    </source>
</evidence>
<evidence type="ECO:0000256" key="10">
    <source>
        <dbReference type="ARBA" id="ARBA00023012"/>
    </source>
</evidence>
<evidence type="ECO:0000259" key="13">
    <source>
        <dbReference type="PROSITE" id="PS50109"/>
    </source>
</evidence>
<dbReference type="InterPro" id="IPR003660">
    <property type="entry name" value="HAMP_dom"/>
</dbReference>
<keyword evidence="9" id="KW-0067">ATP-binding</keyword>
<comment type="caution">
    <text evidence="15">The sequence shown here is derived from an EMBL/GenBank/DDBJ whole genome shotgun (WGS) entry which is preliminary data.</text>
</comment>
<keyword evidence="6" id="KW-0808">Transferase</keyword>
<dbReference type="CDD" id="cd00082">
    <property type="entry name" value="HisKA"/>
    <property type="match status" value="1"/>
</dbReference>
<protein>
    <recommendedName>
        <fullName evidence="3">histidine kinase</fullName>
        <ecNumber evidence="3">2.7.13.3</ecNumber>
    </recommendedName>
</protein>
<feature type="domain" description="HAMP" evidence="14">
    <location>
        <begin position="199"/>
        <end position="251"/>
    </location>
</feature>
<dbReference type="InterPro" id="IPR003594">
    <property type="entry name" value="HATPase_dom"/>
</dbReference>
<dbReference type="SMART" id="SM00388">
    <property type="entry name" value="HisKA"/>
    <property type="match status" value="1"/>
</dbReference>
<keyword evidence="12" id="KW-0812">Transmembrane</keyword>
<keyword evidence="12" id="KW-1133">Transmembrane helix</keyword>
<feature type="transmembrane region" description="Helical" evidence="12">
    <location>
        <begin position="6"/>
        <end position="28"/>
    </location>
</feature>
<dbReference type="AlphaFoldDB" id="A0A6N9Q3F6"/>
<dbReference type="Gene3D" id="3.30.565.10">
    <property type="entry name" value="Histidine kinase-like ATPase, C-terminal domain"/>
    <property type="match status" value="1"/>
</dbReference>
<evidence type="ECO:0000256" key="1">
    <source>
        <dbReference type="ARBA" id="ARBA00000085"/>
    </source>
</evidence>
<evidence type="ECO:0000256" key="5">
    <source>
        <dbReference type="ARBA" id="ARBA00022553"/>
    </source>
</evidence>
<evidence type="ECO:0000256" key="2">
    <source>
        <dbReference type="ARBA" id="ARBA00004651"/>
    </source>
</evidence>
<comment type="catalytic activity">
    <reaction evidence="1">
        <text>ATP + protein L-histidine = ADP + protein N-phospho-L-histidine.</text>
        <dbReference type="EC" id="2.7.13.3"/>
    </reaction>
</comment>
<evidence type="ECO:0000256" key="12">
    <source>
        <dbReference type="SAM" id="Phobius"/>
    </source>
</evidence>
<keyword evidence="4" id="KW-1003">Cell membrane</keyword>
<dbReference type="PANTHER" id="PTHR43065">
    <property type="entry name" value="SENSOR HISTIDINE KINASE"/>
    <property type="match status" value="1"/>
</dbReference>
<name>A0A6N9Q3F6_9BACL</name>
<keyword evidence="10" id="KW-0902">Two-component regulatory system</keyword>
<evidence type="ECO:0000256" key="11">
    <source>
        <dbReference type="ARBA" id="ARBA00023136"/>
    </source>
</evidence>
<dbReference type="Proteomes" id="UP000448943">
    <property type="component" value="Unassembled WGS sequence"/>
</dbReference>
<reference evidence="15 16" key="1">
    <citation type="submission" date="2019-01" db="EMBL/GenBank/DDBJ databases">
        <title>Chengkuizengella sp. nov., isolated from deep-sea sediment of East Pacific Ocean.</title>
        <authorList>
            <person name="Yang J."/>
            <person name="Lai Q."/>
            <person name="Shao Z."/>
        </authorList>
    </citation>
    <scope>NUCLEOTIDE SEQUENCE [LARGE SCALE GENOMIC DNA]</scope>
    <source>
        <strain evidence="15 16">YPA3-1-1</strain>
    </source>
</reference>
<evidence type="ECO:0000259" key="14">
    <source>
        <dbReference type="PROSITE" id="PS50885"/>
    </source>
</evidence>
<feature type="transmembrane region" description="Helical" evidence="12">
    <location>
        <begin position="176"/>
        <end position="203"/>
    </location>
</feature>
<dbReference type="RefSeq" id="WP_160646105.1">
    <property type="nucleotide sequence ID" value="NZ_SIJB01000023.1"/>
</dbReference>
<dbReference type="InterPro" id="IPR004358">
    <property type="entry name" value="Sig_transdc_His_kin-like_C"/>
</dbReference>
<sequence length="480" mass="54772">MQLKTKLSIIFSTIVILFLLLNNTFNYFSTREILRDDKEQEMVLLANRLATFLQFSENSFFINVPDYLLEMNFANNERVLEVAGFDPNTYKEVPVFAQNNQSLNDFIQLEKYDYHEDNDVDIISKVLDTGETKSYISTYQDQKVMKIFTPISMDKPYVISIVFDYSDIQKVLNKQLCFNFIILMSAIGIIILTSFIFAGYIAAPLKKILLNLNDINNGKYGVQVEVNRKDELGLLSERVNLLSLNLKKYQQSEEMLIKSEKLSVVGQLAAGVAHEIRNPLTSLIGFLNLIKHGKEMNREVLEVMTSELHRIELILSELLVLAKPQEITYKHKNIHNIFKDVLTLIEIQATQNNVKIQLDIEEKVPFIDCDENQLKQVFINLLKNAIEAMPSGGNIIISVKMNEDEKVFISIQDDGCGMNEEEVCKLGEPFFTSKEEGTGLGFMLSEKMIHNHKGSIHIHSIKNVGTSVDIILPLTQDLNT</sequence>
<dbReference type="SUPFAM" id="SSF47384">
    <property type="entry name" value="Homodimeric domain of signal transducing histidine kinase"/>
    <property type="match status" value="1"/>
</dbReference>
<dbReference type="PANTHER" id="PTHR43065:SF34">
    <property type="entry name" value="SPORULATION KINASE A"/>
    <property type="match status" value="1"/>
</dbReference>
<comment type="subcellular location">
    <subcellularLocation>
        <location evidence="2">Cell membrane</location>
        <topology evidence="2">Multi-pass membrane protein</topology>
    </subcellularLocation>
</comment>
<dbReference type="PROSITE" id="PS50109">
    <property type="entry name" value="HIS_KIN"/>
    <property type="match status" value="1"/>
</dbReference>
<accession>A0A6N9Q3F6</accession>
<evidence type="ECO:0000256" key="8">
    <source>
        <dbReference type="ARBA" id="ARBA00022777"/>
    </source>
</evidence>
<dbReference type="EMBL" id="SIJB01000023">
    <property type="protein sequence ID" value="NBI29310.1"/>
    <property type="molecule type" value="Genomic_DNA"/>
</dbReference>
<organism evidence="15 16">
    <name type="scientific">Chengkuizengella marina</name>
    <dbReference type="NCBI Taxonomy" id="2507566"/>
    <lineage>
        <taxon>Bacteria</taxon>
        <taxon>Bacillati</taxon>
        <taxon>Bacillota</taxon>
        <taxon>Bacilli</taxon>
        <taxon>Bacillales</taxon>
        <taxon>Paenibacillaceae</taxon>
        <taxon>Chengkuizengella</taxon>
    </lineage>
</organism>
<dbReference type="OrthoDB" id="9815750at2"/>
<dbReference type="GO" id="GO:0005886">
    <property type="term" value="C:plasma membrane"/>
    <property type="evidence" value="ECO:0007669"/>
    <property type="project" value="UniProtKB-SubCell"/>
</dbReference>
<dbReference type="CDD" id="cd06225">
    <property type="entry name" value="HAMP"/>
    <property type="match status" value="1"/>
</dbReference>
<evidence type="ECO:0000256" key="7">
    <source>
        <dbReference type="ARBA" id="ARBA00022741"/>
    </source>
</evidence>
<dbReference type="EC" id="2.7.13.3" evidence="3"/>
<keyword evidence="7" id="KW-0547">Nucleotide-binding</keyword>
<dbReference type="InterPro" id="IPR036890">
    <property type="entry name" value="HATPase_C_sf"/>
</dbReference>
<dbReference type="PRINTS" id="PR00344">
    <property type="entry name" value="BCTRLSENSOR"/>
</dbReference>
<dbReference type="Gene3D" id="6.10.340.10">
    <property type="match status" value="1"/>
</dbReference>
<dbReference type="Gene3D" id="1.10.287.130">
    <property type="match status" value="1"/>
</dbReference>
<dbReference type="Pfam" id="PF00512">
    <property type="entry name" value="HisKA"/>
    <property type="match status" value="1"/>
</dbReference>
<dbReference type="Pfam" id="PF00672">
    <property type="entry name" value="HAMP"/>
    <property type="match status" value="1"/>
</dbReference>
<gene>
    <name evidence="15" type="ORF">ERL59_10095</name>
</gene>
<feature type="domain" description="Histidine kinase" evidence="13">
    <location>
        <begin position="271"/>
        <end position="476"/>
    </location>
</feature>
<keyword evidence="11 12" id="KW-0472">Membrane</keyword>
<keyword evidence="8 15" id="KW-0418">Kinase</keyword>
<dbReference type="PROSITE" id="PS50885">
    <property type="entry name" value="HAMP"/>
    <property type="match status" value="1"/>
</dbReference>
<dbReference type="Pfam" id="PF02518">
    <property type="entry name" value="HATPase_c"/>
    <property type="match status" value="1"/>
</dbReference>
<evidence type="ECO:0000256" key="9">
    <source>
        <dbReference type="ARBA" id="ARBA00022840"/>
    </source>
</evidence>
<keyword evidence="16" id="KW-1185">Reference proteome</keyword>
<dbReference type="GO" id="GO:0000155">
    <property type="term" value="F:phosphorelay sensor kinase activity"/>
    <property type="evidence" value="ECO:0007669"/>
    <property type="project" value="InterPro"/>
</dbReference>